<dbReference type="SUPFAM" id="SSF81631">
    <property type="entry name" value="PAP/OAS1 substrate-binding domain"/>
    <property type="match status" value="1"/>
</dbReference>
<dbReference type="GO" id="GO:0005737">
    <property type="term" value="C:cytoplasm"/>
    <property type="evidence" value="ECO:0007669"/>
    <property type="project" value="UniProtKB-SubCell"/>
</dbReference>
<name>A0A5N6KGY5_MONLA</name>
<feature type="compositionally biased region" description="Polar residues" evidence="1">
    <location>
        <begin position="249"/>
        <end position="261"/>
    </location>
</feature>
<reference evidence="3 4" key="1">
    <citation type="submission" date="2019-06" db="EMBL/GenBank/DDBJ databases">
        <title>Genome Sequence of the Brown Rot Fungal Pathogen Monilinia laxa.</title>
        <authorList>
            <person name="De Miccolis Angelini R.M."/>
            <person name="Landi L."/>
            <person name="Abate D."/>
            <person name="Pollastro S."/>
            <person name="Romanazzi G."/>
            <person name="Faretra F."/>
        </authorList>
    </citation>
    <scope>NUCLEOTIDE SEQUENCE [LARGE SCALE GENOMIC DNA]</scope>
    <source>
        <strain evidence="3 4">Mlax316</strain>
    </source>
</reference>
<feature type="compositionally biased region" description="Basic and acidic residues" evidence="1">
    <location>
        <begin position="1060"/>
        <end position="1074"/>
    </location>
</feature>
<evidence type="ECO:0000259" key="2">
    <source>
        <dbReference type="Pfam" id="PF22600"/>
    </source>
</evidence>
<dbReference type="GO" id="GO:0050265">
    <property type="term" value="F:RNA uridylyltransferase activity"/>
    <property type="evidence" value="ECO:0007669"/>
    <property type="project" value="TreeGrafter"/>
</dbReference>
<protein>
    <recommendedName>
        <fullName evidence="2">Poly(A) RNA polymerase mitochondrial-like central palm domain-containing protein</fullName>
    </recommendedName>
</protein>
<dbReference type="InterPro" id="IPR043519">
    <property type="entry name" value="NT_sf"/>
</dbReference>
<dbReference type="EMBL" id="VIGI01000003">
    <property type="protein sequence ID" value="KAB8302962.1"/>
    <property type="molecule type" value="Genomic_DNA"/>
</dbReference>
<dbReference type="OrthoDB" id="407432at2759"/>
<feature type="compositionally biased region" description="Low complexity" evidence="1">
    <location>
        <begin position="484"/>
        <end position="503"/>
    </location>
</feature>
<keyword evidence="4" id="KW-1185">Reference proteome</keyword>
<dbReference type="InterPro" id="IPR054708">
    <property type="entry name" value="MTPAP-like_central"/>
</dbReference>
<feature type="domain" description="Poly(A) RNA polymerase mitochondrial-like central palm" evidence="2">
    <location>
        <begin position="322"/>
        <end position="439"/>
    </location>
</feature>
<dbReference type="GO" id="GO:0031123">
    <property type="term" value="P:RNA 3'-end processing"/>
    <property type="evidence" value="ECO:0007669"/>
    <property type="project" value="TreeGrafter"/>
</dbReference>
<dbReference type="GO" id="GO:0010605">
    <property type="term" value="P:negative regulation of macromolecule metabolic process"/>
    <property type="evidence" value="ECO:0007669"/>
    <property type="project" value="UniProtKB-ARBA"/>
</dbReference>
<dbReference type="AlphaFoldDB" id="A0A5N6KGY5"/>
<comment type="caution">
    <text evidence="3">The sequence shown here is derived from an EMBL/GenBank/DDBJ whole genome shotgun (WGS) entry which is preliminary data.</text>
</comment>
<feature type="compositionally biased region" description="Polar residues" evidence="1">
    <location>
        <begin position="105"/>
        <end position="117"/>
    </location>
</feature>
<feature type="region of interest" description="Disordered" evidence="1">
    <location>
        <begin position="1029"/>
        <end position="1074"/>
    </location>
</feature>
<dbReference type="Proteomes" id="UP000326757">
    <property type="component" value="Unassembled WGS sequence"/>
</dbReference>
<feature type="compositionally biased region" description="Polar residues" evidence="1">
    <location>
        <begin position="268"/>
        <end position="292"/>
    </location>
</feature>
<dbReference type="Gene3D" id="3.30.460.10">
    <property type="entry name" value="Beta Polymerase, domain 2"/>
    <property type="match status" value="1"/>
</dbReference>
<organism evidence="3 4">
    <name type="scientific">Monilinia laxa</name>
    <name type="common">Brown rot fungus</name>
    <name type="synonym">Sclerotinia laxa</name>
    <dbReference type="NCBI Taxonomy" id="61186"/>
    <lineage>
        <taxon>Eukaryota</taxon>
        <taxon>Fungi</taxon>
        <taxon>Dikarya</taxon>
        <taxon>Ascomycota</taxon>
        <taxon>Pezizomycotina</taxon>
        <taxon>Leotiomycetes</taxon>
        <taxon>Helotiales</taxon>
        <taxon>Sclerotiniaceae</taxon>
        <taxon>Monilinia</taxon>
    </lineage>
</organism>
<feature type="region of interest" description="Disordered" evidence="1">
    <location>
        <begin position="455"/>
        <end position="509"/>
    </location>
</feature>
<proteinExistence type="predicted"/>
<evidence type="ECO:0000256" key="1">
    <source>
        <dbReference type="SAM" id="MobiDB-lite"/>
    </source>
</evidence>
<feature type="region of interest" description="Disordered" evidence="1">
    <location>
        <begin position="89"/>
        <end position="294"/>
    </location>
</feature>
<dbReference type="PANTHER" id="PTHR12271">
    <property type="entry name" value="POLY A POLYMERASE CID PAP -RELATED"/>
    <property type="match status" value="1"/>
</dbReference>
<feature type="compositionally biased region" description="Polar residues" evidence="1">
    <location>
        <begin position="204"/>
        <end position="224"/>
    </location>
</feature>
<dbReference type="GO" id="GO:1990817">
    <property type="term" value="F:poly(A) RNA polymerase activity"/>
    <property type="evidence" value="ECO:0007669"/>
    <property type="project" value="UniProtKB-EC"/>
</dbReference>
<dbReference type="Gene3D" id="1.10.1410.10">
    <property type="match status" value="1"/>
</dbReference>
<dbReference type="PANTHER" id="PTHR12271:SF40">
    <property type="entry name" value="POLY(A) RNA POLYMERASE GLD2"/>
    <property type="match status" value="1"/>
</dbReference>
<feature type="compositionally biased region" description="Polar residues" evidence="1">
    <location>
        <begin position="174"/>
        <end position="194"/>
    </location>
</feature>
<gene>
    <name evidence="3" type="ORF">EYC80_006277</name>
</gene>
<feature type="compositionally biased region" description="Basic residues" evidence="1">
    <location>
        <begin position="130"/>
        <end position="150"/>
    </location>
</feature>
<evidence type="ECO:0000313" key="4">
    <source>
        <dbReference type="Proteomes" id="UP000326757"/>
    </source>
</evidence>
<sequence>MFPVGQEQAGYLPQGGFGGNGLEDRLRGLILNNANATTNNENIPVHPSSAAGLAAPHLPPHMLLASPSEQQQYLSSMASKTAATLQTIPNTAAPLSPQTGKKRMNQAQRRQMNSQLSIPIDTRQQQQQQHHQHQHQHQHHNHHHHHHHHQQQQQQHQQNPSASPQNYAPHLGQQEPTPSTTQNYSNNRGNNQRLQQHQHQHQQFSPRFSNQTPTSSYTPQTAYQNPPRPGGYPNHPSSNHQFQKPMYPQQHQQHPWQNMNQAIPGPGSFNSRPAPQNRQLYQPGLSTPSGQGRRNFGVTSEELASQSAFLDKLAEECVPKVAIDTSEANKKEEFRAHIENICRAAITEHEQEELGNKYFDASTVELKCYGSLSSGFATKGSDMDLAILTPFSNPSAESSESQIPRLLEKRLLGLGYGARLLTRTRVPIIKLCEKPLENLLADLLEERKKWENGLVEGQDDDDADEKHLESQTTKSPEQIPVDVNSKVKSSTKTTSNISKPTNKGEVQPVEKKAVSLKQKEHQNLVDYHICAKRALRKHGGRDLSLNSTDLNMEEAKLLNEVCRAFILGLYSEDLSNRLSNYPSISPLFDPSVPCVQRSLNGICTQVEGERLAMAWEKRLIFEATDKQESDALAVLEAWRALQNKTGPITESEIYNRQLHTASERLKKINSLQFLCLEQLMFESPKQYLAKVEKLKGDLEGKGVPQHLIRLRQLNDEEVDAQFLKRYIDGIHDSQIREAMQCMEGIATLNDAAHRHQILQLAKDYEHALEASLYDENSRPHVERYIPILRDIASGQASVDSSQAELVAVMRTLPDPTQISLNKPRDRYKDHLEFPKDKVGIQCDINFSNHLALHNTLLLRLYSVCDPRVKVMVLFVKHWAKTRGINTPYRGTLGSYGYVLMVLHYLMNIAQPPVLPNLQHMNKEPPAHLSPSEKAAQTSCDGQDVRFWRNEAEIRSLAERKMLTHNHDSVGMLLRGFFEYFAQSAQMTTVHGVRGFEWGREVLSLRSKYGILSKQEKGWVGARTVVETTQIAAPTPTTPKLSTPAISKPSGENAGNSSSEPELKLEKQPPRTMKETKEVRHRYLLAIEDPFEIEHNIARTVTHNGIVSIRDEFRRAWGIIKSLGTRYQSKDGLLDSIPKPGDSKVELQILLDTIHGLEKDGVAVGKV</sequence>
<evidence type="ECO:0000313" key="3">
    <source>
        <dbReference type="EMBL" id="KAB8302962.1"/>
    </source>
</evidence>
<dbReference type="Pfam" id="PF22600">
    <property type="entry name" value="MTPAP-like_central"/>
    <property type="match status" value="1"/>
</dbReference>
<accession>A0A5N6KGY5</accession>
<dbReference type="SUPFAM" id="SSF81301">
    <property type="entry name" value="Nucleotidyltransferase"/>
    <property type="match status" value="1"/>
</dbReference>
<dbReference type="GO" id="GO:0046872">
    <property type="term" value="F:metal ion binding"/>
    <property type="evidence" value="ECO:0007669"/>
    <property type="project" value="UniProtKB-KW"/>
</dbReference>